<evidence type="ECO:0000256" key="7">
    <source>
        <dbReference type="SAM" id="MobiDB-lite"/>
    </source>
</evidence>
<comment type="PTM">
    <text evidence="6">Cleaved by autocatalysis into a large and a small subunit.</text>
</comment>
<dbReference type="GO" id="GO:0006751">
    <property type="term" value="P:glutathione catabolic process"/>
    <property type="evidence" value="ECO:0007669"/>
    <property type="project" value="UniProtKB-UniRule"/>
</dbReference>
<dbReference type="GO" id="GO:0006750">
    <property type="term" value="P:glutathione biosynthetic process"/>
    <property type="evidence" value="ECO:0007669"/>
    <property type="project" value="UniProtKB-KW"/>
</dbReference>
<dbReference type="GO" id="GO:0036374">
    <property type="term" value="F:glutathione hydrolase activity"/>
    <property type="evidence" value="ECO:0007669"/>
    <property type="project" value="UniProtKB-UniRule"/>
</dbReference>
<keyword evidence="6 8" id="KW-0012">Acyltransferase</keyword>
<comment type="catalytic activity">
    <reaction evidence="1 6">
        <text>an S-substituted glutathione + H2O = an S-substituted L-cysteinylglycine + L-glutamate</text>
        <dbReference type="Rhea" id="RHEA:59468"/>
        <dbReference type="ChEBI" id="CHEBI:15377"/>
        <dbReference type="ChEBI" id="CHEBI:29985"/>
        <dbReference type="ChEBI" id="CHEBI:90779"/>
        <dbReference type="ChEBI" id="CHEBI:143103"/>
        <dbReference type="EC" id="3.4.19.13"/>
    </reaction>
</comment>
<comment type="pathway">
    <text evidence="6">Sulfur metabolism; glutathione metabolism.</text>
</comment>
<dbReference type="InterPro" id="IPR043138">
    <property type="entry name" value="GGT_lsub"/>
</dbReference>
<evidence type="ECO:0000256" key="3">
    <source>
        <dbReference type="ARBA" id="ARBA00047417"/>
    </source>
</evidence>
<evidence type="ECO:0000256" key="6">
    <source>
        <dbReference type="RuleBase" id="RU368036"/>
    </source>
</evidence>
<proteinExistence type="inferred from homology"/>
<keyword evidence="6 8" id="KW-0808">Transferase</keyword>
<feature type="binding site" evidence="5">
    <location>
        <position position="450"/>
    </location>
    <ligand>
        <name>L-glutamate</name>
        <dbReference type="ChEBI" id="CHEBI:29985"/>
    </ligand>
</feature>
<dbReference type="UniPathway" id="UPA00204"/>
<dbReference type="Gene3D" id="3.60.20.40">
    <property type="match status" value="1"/>
</dbReference>
<dbReference type="RefSeq" id="WP_256267761.1">
    <property type="nucleotide sequence ID" value="NZ_LT598928.1"/>
</dbReference>
<dbReference type="InterPro" id="IPR029055">
    <property type="entry name" value="Ntn_hydrolases_N"/>
</dbReference>
<evidence type="ECO:0000256" key="4">
    <source>
        <dbReference type="PIRSR" id="PIRSR600101-1"/>
    </source>
</evidence>
<name>A0A212JLT6_9BACT</name>
<dbReference type="PANTHER" id="PTHR43881">
    <property type="entry name" value="GAMMA-GLUTAMYLTRANSPEPTIDASE (AFU_ORTHOLOGUE AFUA_4G13580)"/>
    <property type="match status" value="1"/>
</dbReference>
<protein>
    <recommendedName>
        <fullName evidence="6">Glutathione hydrolase proenzyme</fullName>
        <ecNumber evidence="6">2.3.2.2</ecNumber>
        <ecNumber evidence="6">3.4.19.13</ecNumber>
    </recommendedName>
    <component>
        <recommendedName>
            <fullName evidence="6">Glutathione hydrolase large chain</fullName>
        </recommendedName>
    </component>
    <component>
        <recommendedName>
            <fullName evidence="6">Glutathione hydrolase small chain</fullName>
        </recommendedName>
    </component>
</protein>
<gene>
    <name evidence="8" type="primary">ywrD</name>
    <name evidence="8" type="ORF">KM92DES2_11350</name>
</gene>
<evidence type="ECO:0000256" key="2">
    <source>
        <dbReference type="ARBA" id="ARBA00001089"/>
    </source>
</evidence>
<dbReference type="AlphaFoldDB" id="A0A212JLT6"/>
<dbReference type="NCBIfam" id="TIGR00066">
    <property type="entry name" value="g_glut_trans"/>
    <property type="match status" value="1"/>
</dbReference>
<dbReference type="GO" id="GO:0103068">
    <property type="term" value="F:leukotriene C4 gamma-glutamyl transferase activity"/>
    <property type="evidence" value="ECO:0007669"/>
    <property type="project" value="UniProtKB-EC"/>
</dbReference>
<evidence type="ECO:0000256" key="1">
    <source>
        <dbReference type="ARBA" id="ARBA00001049"/>
    </source>
</evidence>
<comment type="catalytic activity">
    <reaction evidence="3 6">
        <text>an N-terminal (5-L-glutamyl)-[peptide] + an alpha-amino acid = 5-L-glutamyl amino acid + an N-terminal L-alpha-aminoacyl-[peptide]</text>
        <dbReference type="Rhea" id="RHEA:23904"/>
        <dbReference type="Rhea" id="RHEA-COMP:9780"/>
        <dbReference type="Rhea" id="RHEA-COMP:9795"/>
        <dbReference type="ChEBI" id="CHEBI:77644"/>
        <dbReference type="ChEBI" id="CHEBI:78597"/>
        <dbReference type="ChEBI" id="CHEBI:78599"/>
        <dbReference type="ChEBI" id="CHEBI:78608"/>
        <dbReference type="EC" id="2.3.2.2"/>
    </reaction>
</comment>
<dbReference type="Pfam" id="PF01019">
    <property type="entry name" value="G_glu_transpept"/>
    <property type="match status" value="1"/>
</dbReference>
<dbReference type="InterPro" id="IPR000101">
    <property type="entry name" value="GGT_peptidase"/>
</dbReference>
<dbReference type="Gene3D" id="1.10.246.130">
    <property type="match status" value="1"/>
</dbReference>
<dbReference type="PANTHER" id="PTHR43881:SF5">
    <property type="entry name" value="GAMMA-GLUTAMYLTRANSPEPTIDASE"/>
    <property type="match status" value="1"/>
</dbReference>
<sequence>MNFASSPYAETESQRFDPMTTRGMVTSPHYLATQAGVDILRKGGTALDAAVAVAAVLAVVYPQMCSIGGDNFWLAHEAATGALHGINACGRSGENVTRDFFAQKGLSSIPLRGPLAACTVPGVVSGWDAAHALSRSWGSPLALGDLLQEAISLAAEGFAVTPSLAHWLHEDCKPDPTGYRQLQRLPGFAHTFLPTGAPPQTGAVLRLPDLAATLGLIASEGARVFYEGELADRLTRWLSDNGGLLTARDFAAHQAETVTPLRVRYRGLECCNLPPNTQGLASLSILNILEHLDIQGMGEGSAAYLHAIVEATKLAFADRDAYVTDPDFADIPVDYLLSPKHGRELASRIDPARALNPTAPLEPKGDTCWFGVVDAQGNAVSAIQSIFHDFGAGLVAGDTGILLQNRGSFFSLDPAHINRLEPRKRTMHTLNPPMLRKDGKPWLVYGTMGGEGQPQTQAAIVTRMVDFGLSPHDAVAAPRWLYGRSWGLPVNNLRLEGRFSPQLAEALTKQGHSVERIADFSDLMGHAGAILCDQDTGVLFGATDPRSDGLAAGY</sequence>
<keyword evidence="6" id="KW-0865">Zymogen</keyword>
<dbReference type="PRINTS" id="PR01210">
    <property type="entry name" value="GGTRANSPTASE"/>
</dbReference>
<keyword evidence="6 8" id="KW-0378">Hydrolase</keyword>
<reference evidence="8" key="1">
    <citation type="submission" date="2016-04" db="EMBL/GenBank/DDBJ databases">
        <authorList>
            <person name="Evans L.H."/>
            <person name="Alamgir A."/>
            <person name="Owens N."/>
            <person name="Weber N.D."/>
            <person name="Virtaneva K."/>
            <person name="Barbian K."/>
            <person name="Babar A."/>
            <person name="Rosenke K."/>
        </authorList>
    </citation>
    <scope>NUCLEOTIDE SEQUENCE</scope>
    <source>
        <strain evidence="8">92-2</strain>
    </source>
</reference>
<dbReference type="EMBL" id="FLUP01000001">
    <property type="protein sequence ID" value="SBW00378.1"/>
    <property type="molecule type" value="Genomic_DNA"/>
</dbReference>
<comment type="similarity">
    <text evidence="6">Belongs to the gamma-glutamyltransferase family.</text>
</comment>
<accession>A0A212JLT6</accession>
<dbReference type="InterPro" id="IPR043137">
    <property type="entry name" value="GGT_ssub_C"/>
</dbReference>
<dbReference type="EC" id="3.4.19.13" evidence="6"/>
<evidence type="ECO:0000256" key="5">
    <source>
        <dbReference type="PIRSR" id="PIRSR600101-2"/>
    </source>
</evidence>
<organism evidence="8">
    <name type="scientific">uncultured Desulfovibrio sp</name>
    <dbReference type="NCBI Taxonomy" id="167968"/>
    <lineage>
        <taxon>Bacteria</taxon>
        <taxon>Pseudomonadati</taxon>
        <taxon>Thermodesulfobacteriota</taxon>
        <taxon>Desulfovibrionia</taxon>
        <taxon>Desulfovibrionales</taxon>
        <taxon>Desulfovibrionaceae</taxon>
        <taxon>Desulfovibrio</taxon>
        <taxon>environmental samples</taxon>
    </lineage>
</organism>
<dbReference type="EC" id="2.3.2.2" evidence="6"/>
<dbReference type="InterPro" id="IPR052896">
    <property type="entry name" value="GGT-like_enzyme"/>
</dbReference>
<comment type="catalytic activity">
    <reaction evidence="2 6">
        <text>glutathione + H2O = L-cysteinylglycine + L-glutamate</text>
        <dbReference type="Rhea" id="RHEA:28807"/>
        <dbReference type="ChEBI" id="CHEBI:15377"/>
        <dbReference type="ChEBI" id="CHEBI:29985"/>
        <dbReference type="ChEBI" id="CHEBI:57925"/>
        <dbReference type="ChEBI" id="CHEBI:61694"/>
        <dbReference type="EC" id="3.4.19.13"/>
    </reaction>
</comment>
<comment type="subunit">
    <text evidence="6">This enzyme consists of two polypeptide chains, which are synthesized in precursor form from a single polypeptide.</text>
</comment>
<evidence type="ECO:0000313" key="8">
    <source>
        <dbReference type="EMBL" id="SBW00378.1"/>
    </source>
</evidence>
<feature type="active site" description="Nucleophile" evidence="4">
    <location>
        <position position="367"/>
    </location>
</feature>
<keyword evidence="6" id="KW-0317">Glutathione biosynthesis</keyword>
<dbReference type="SUPFAM" id="SSF56235">
    <property type="entry name" value="N-terminal nucleophile aminohydrolases (Ntn hydrolases)"/>
    <property type="match status" value="1"/>
</dbReference>
<feature type="region of interest" description="Disordered" evidence="7">
    <location>
        <begin position="1"/>
        <end position="20"/>
    </location>
</feature>